<dbReference type="AlphaFoldDB" id="A0A8J2PMA0"/>
<protein>
    <recommendedName>
        <fullName evidence="6">Protein sleepless</fullName>
    </recommendedName>
</protein>
<keyword evidence="2" id="KW-0325">Glycoprotein</keyword>
<dbReference type="Proteomes" id="UP000708208">
    <property type="component" value="Unassembled WGS sequence"/>
</dbReference>
<keyword evidence="5" id="KW-1185">Reference proteome</keyword>
<evidence type="ECO:0000313" key="5">
    <source>
        <dbReference type="Proteomes" id="UP000708208"/>
    </source>
</evidence>
<dbReference type="Pfam" id="PF17064">
    <property type="entry name" value="QVR"/>
    <property type="match status" value="1"/>
</dbReference>
<comment type="caution">
    <text evidence="4">The sequence shown here is derived from an EMBL/GenBank/DDBJ whole genome shotgun (WGS) entry which is preliminary data.</text>
</comment>
<evidence type="ECO:0000256" key="2">
    <source>
        <dbReference type="ARBA" id="ARBA00023180"/>
    </source>
</evidence>
<dbReference type="EMBL" id="CAJVCH010539260">
    <property type="protein sequence ID" value="CAG7826288.1"/>
    <property type="molecule type" value="Genomic_DNA"/>
</dbReference>
<evidence type="ECO:0000313" key="4">
    <source>
        <dbReference type="EMBL" id="CAG7826288.1"/>
    </source>
</evidence>
<keyword evidence="3" id="KW-0472">Membrane</keyword>
<evidence type="ECO:0000256" key="1">
    <source>
        <dbReference type="ARBA" id="ARBA00022729"/>
    </source>
</evidence>
<accession>A0A8J2PMA0</accession>
<gene>
    <name evidence="4" type="ORF">AFUS01_LOCUS36348</name>
</gene>
<proteinExistence type="predicted"/>
<keyword evidence="3" id="KW-0812">Transmembrane</keyword>
<reference evidence="4" key="1">
    <citation type="submission" date="2021-06" db="EMBL/GenBank/DDBJ databases">
        <authorList>
            <person name="Hodson N. C."/>
            <person name="Mongue J. A."/>
            <person name="Jaron S. K."/>
        </authorList>
    </citation>
    <scope>NUCLEOTIDE SEQUENCE</scope>
</reference>
<dbReference type="GO" id="GO:0030431">
    <property type="term" value="P:sleep"/>
    <property type="evidence" value="ECO:0007669"/>
    <property type="project" value="InterPro"/>
</dbReference>
<organism evidence="4 5">
    <name type="scientific">Allacma fusca</name>
    <dbReference type="NCBI Taxonomy" id="39272"/>
    <lineage>
        <taxon>Eukaryota</taxon>
        <taxon>Metazoa</taxon>
        <taxon>Ecdysozoa</taxon>
        <taxon>Arthropoda</taxon>
        <taxon>Hexapoda</taxon>
        <taxon>Collembola</taxon>
        <taxon>Symphypleona</taxon>
        <taxon>Sminthuridae</taxon>
        <taxon>Allacma</taxon>
    </lineage>
</organism>
<sequence length="166" mass="18482">FTPHSIRAVSTHNISTHSSFHRVQPHCAKSLNSKQHESVKNYWCAGSSGTLWIFHRLPVLRVQLVLPQRLVSTAEGVNFTFCRKVVTKIPKQDNGAMVMEETTRVLRSCGYVQKDSKNGCKWANNHGVQILMCECDSNACNSAPTKFIPAIIYLVIISLTALGLSK</sequence>
<evidence type="ECO:0008006" key="6">
    <source>
        <dbReference type="Google" id="ProtNLM"/>
    </source>
</evidence>
<evidence type="ECO:0000256" key="3">
    <source>
        <dbReference type="SAM" id="Phobius"/>
    </source>
</evidence>
<dbReference type="GO" id="GO:0032222">
    <property type="term" value="P:regulation of synaptic transmission, cholinergic"/>
    <property type="evidence" value="ECO:0007669"/>
    <property type="project" value="InterPro"/>
</dbReference>
<dbReference type="InterPro" id="IPR031424">
    <property type="entry name" value="QVR-like"/>
</dbReference>
<keyword evidence="3" id="KW-1133">Transmembrane helix</keyword>
<name>A0A8J2PMA0_9HEXA</name>
<keyword evidence="1" id="KW-0732">Signal</keyword>
<feature type="non-terminal residue" evidence="4">
    <location>
        <position position="1"/>
    </location>
</feature>
<dbReference type="OrthoDB" id="6496929at2759"/>
<feature type="transmembrane region" description="Helical" evidence="3">
    <location>
        <begin position="147"/>
        <end position="164"/>
    </location>
</feature>